<dbReference type="InterPro" id="IPR001356">
    <property type="entry name" value="HD"/>
</dbReference>
<reference evidence="11" key="1">
    <citation type="submission" date="2023-10" db="EMBL/GenBank/DDBJ databases">
        <title>Chromosome-level genome of the transformable northern wattle, Acacia crassicarpa.</title>
        <authorList>
            <person name="Massaro I."/>
            <person name="Sinha N.R."/>
            <person name="Poethig S."/>
            <person name="Leichty A.R."/>
        </authorList>
    </citation>
    <scope>NUCLEOTIDE SEQUENCE</scope>
    <source>
        <strain evidence="11">Acra3RX</strain>
        <tissue evidence="11">Leaf</tissue>
    </source>
</reference>
<evidence type="ECO:0000256" key="8">
    <source>
        <dbReference type="PROSITE-ProRule" id="PRU00108"/>
    </source>
</evidence>
<dbReference type="Pfam" id="PF05920">
    <property type="entry name" value="Homeobox_KN"/>
    <property type="match status" value="1"/>
</dbReference>
<dbReference type="CDD" id="cd00086">
    <property type="entry name" value="homeodomain"/>
    <property type="match status" value="1"/>
</dbReference>
<evidence type="ECO:0000256" key="1">
    <source>
        <dbReference type="ARBA" id="ARBA00004123"/>
    </source>
</evidence>
<dbReference type="EMBL" id="JAWXYG010000013">
    <property type="protein sequence ID" value="KAK4255123.1"/>
    <property type="molecule type" value="Genomic_DNA"/>
</dbReference>
<proteinExistence type="inferred from homology"/>
<dbReference type="AlphaFoldDB" id="A0AAE1IQY2"/>
<accession>A0AAE1IQY2</accession>
<feature type="compositionally biased region" description="Low complexity" evidence="9">
    <location>
        <begin position="239"/>
        <end position="256"/>
    </location>
</feature>
<dbReference type="Proteomes" id="UP001293593">
    <property type="component" value="Unassembled WGS sequence"/>
</dbReference>
<feature type="domain" description="Homeobox" evidence="10">
    <location>
        <begin position="532"/>
        <end position="573"/>
    </location>
</feature>
<dbReference type="SMART" id="SM00574">
    <property type="entry name" value="POX"/>
    <property type="match status" value="1"/>
</dbReference>
<dbReference type="InterPro" id="IPR009057">
    <property type="entry name" value="Homeodomain-like_sf"/>
</dbReference>
<evidence type="ECO:0000313" key="11">
    <source>
        <dbReference type="EMBL" id="KAK4255123.1"/>
    </source>
</evidence>
<feature type="region of interest" description="Disordered" evidence="9">
    <location>
        <begin position="214"/>
        <end position="277"/>
    </location>
</feature>
<dbReference type="PANTHER" id="PTHR11850">
    <property type="entry name" value="HOMEOBOX PROTEIN TRANSCRIPTION FACTORS"/>
    <property type="match status" value="1"/>
</dbReference>
<dbReference type="PROSITE" id="PS50071">
    <property type="entry name" value="HOMEOBOX_2"/>
    <property type="match status" value="1"/>
</dbReference>
<keyword evidence="4 8" id="KW-0238">DNA-binding</keyword>
<dbReference type="InterPro" id="IPR050224">
    <property type="entry name" value="TALE_homeobox"/>
</dbReference>
<organism evidence="11 12">
    <name type="scientific">Acacia crassicarpa</name>
    <name type="common">northern wattle</name>
    <dbReference type="NCBI Taxonomy" id="499986"/>
    <lineage>
        <taxon>Eukaryota</taxon>
        <taxon>Viridiplantae</taxon>
        <taxon>Streptophyta</taxon>
        <taxon>Embryophyta</taxon>
        <taxon>Tracheophyta</taxon>
        <taxon>Spermatophyta</taxon>
        <taxon>Magnoliopsida</taxon>
        <taxon>eudicotyledons</taxon>
        <taxon>Gunneridae</taxon>
        <taxon>Pentapetalae</taxon>
        <taxon>rosids</taxon>
        <taxon>fabids</taxon>
        <taxon>Fabales</taxon>
        <taxon>Fabaceae</taxon>
        <taxon>Caesalpinioideae</taxon>
        <taxon>mimosoid clade</taxon>
        <taxon>Acacieae</taxon>
        <taxon>Acacia</taxon>
    </lineage>
</organism>
<dbReference type="InterPro" id="IPR006563">
    <property type="entry name" value="POX_dom"/>
</dbReference>
<evidence type="ECO:0000256" key="2">
    <source>
        <dbReference type="ARBA" id="ARBA00006454"/>
    </source>
</evidence>
<dbReference type="GO" id="GO:0003677">
    <property type="term" value="F:DNA binding"/>
    <property type="evidence" value="ECO:0007669"/>
    <property type="project" value="UniProtKB-UniRule"/>
</dbReference>
<dbReference type="GO" id="GO:0006355">
    <property type="term" value="P:regulation of DNA-templated transcription"/>
    <property type="evidence" value="ECO:0007669"/>
    <property type="project" value="InterPro"/>
</dbReference>
<keyword evidence="6" id="KW-0804">Transcription</keyword>
<feature type="compositionally biased region" description="Low complexity" evidence="9">
    <location>
        <begin position="372"/>
        <end position="381"/>
    </location>
</feature>
<evidence type="ECO:0000256" key="9">
    <source>
        <dbReference type="SAM" id="MobiDB-lite"/>
    </source>
</evidence>
<keyword evidence="3" id="KW-0805">Transcription regulation</keyword>
<comment type="subcellular location">
    <subcellularLocation>
        <location evidence="1 8">Nucleus</location>
    </subcellularLocation>
</comment>
<comment type="caution">
    <text evidence="11">The sequence shown here is derived from an EMBL/GenBank/DDBJ whole genome shotgun (WGS) entry which is preliminary data.</text>
</comment>
<dbReference type="InterPro" id="IPR008422">
    <property type="entry name" value="KN_HD"/>
</dbReference>
<comment type="similarity">
    <text evidence="2">Belongs to the TALE/BELL homeobox family.</text>
</comment>
<evidence type="ECO:0000256" key="7">
    <source>
        <dbReference type="ARBA" id="ARBA00023242"/>
    </source>
</evidence>
<evidence type="ECO:0000256" key="4">
    <source>
        <dbReference type="ARBA" id="ARBA00023125"/>
    </source>
</evidence>
<evidence type="ECO:0000259" key="10">
    <source>
        <dbReference type="PROSITE" id="PS50071"/>
    </source>
</evidence>
<keyword evidence="5 8" id="KW-0371">Homeobox</keyword>
<evidence type="ECO:0000256" key="5">
    <source>
        <dbReference type="ARBA" id="ARBA00023155"/>
    </source>
</evidence>
<gene>
    <name evidence="11" type="ORF">QN277_008160</name>
</gene>
<feature type="compositionally biased region" description="Polar residues" evidence="9">
    <location>
        <begin position="261"/>
        <end position="270"/>
    </location>
</feature>
<dbReference type="GO" id="GO:0005634">
    <property type="term" value="C:nucleus"/>
    <property type="evidence" value="ECO:0007669"/>
    <property type="project" value="UniProtKB-SubCell"/>
</dbReference>
<dbReference type="FunFam" id="1.10.10.60:FF:000117">
    <property type="entry name" value="BEL1-like homeodomain protein 9"/>
    <property type="match status" value="1"/>
</dbReference>
<sequence length="718" mass="79135">MSIRRPEPHVAQQLRRDRLRIIQSTSQQLQDFPSNLEQLPLRPGTTSDLLQVRSVSNANMLYEPAYNSSDMVNFSTASNPLAESSRLMTMPHFASSSFQSSLQEQCEVRNLSYWRNSGSHQLCDWMPNYASSSGTNESNPNPNSIFGVEINNELTGVRSSSLNNPNVIMQDIIKSASFSGQGSETTQQTDHGIWVGNGNQLFFVPNYGIQSNQLRSGNPNSCTNRTIHSDESSGHRVSDSNNQGLSLSLSSNSQCSKPVKSVSNHSSNAVDRTDYRNVGPLGPFTGYATILKNSNFLKPAQELLEEICGPSNEKLTKAPDFSGGVGASTSADVANATIESGVSTKNGSSGASSFSMLQCSNVNENRGDGGNRSSSSPSSRPEYQQRMAKFLYMQEEVIRRYRQHQQQMQMVIPSFESVAGLSSATPYISKALKAISRHFRCLENAISDQVKHIRGVLGEELPATTCGGASPTSSDKHDISNIARQKFLDQSFQKNKFIASGTGYVEHQQLAWRPQQKGLPERAVSVLRAWLFDHFLHPYPTDADKHMLAARTGLTRNQVSNWFINARVRVWKPMVEEIHMLETKGLTIEKDTQNAGKSEGPCPIEGGHQPRGDQPLRSNQLQCVESRVDEEMVAVAELNSQQWNQEKRSTLGCHVTPSTDGTLMGFVPYRRAEVEVGGAGPVSLTLALKHGDVEAIQQHHHQLSRHFGGHLINDFVGQ</sequence>
<dbReference type="SMART" id="SM00389">
    <property type="entry name" value="HOX"/>
    <property type="match status" value="1"/>
</dbReference>
<protein>
    <recommendedName>
        <fullName evidence="10">Homeobox domain-containing protein</fullName>
    </recommendedName>
</protein>
<evidence type="ECO:0000256" key="3">
    <source>
        <dbReference type="ARBA" id="ARBA00023015"/>
    </source>
</evidence>
<feature type="DNA-binding region" description="Homeobox" evidence="8">
    <location>
        <begin position="534"/>
        <end position="574"/>
    </location>
</feature>
<evidence type="ECO:0000256" key="6">
    <source>
        <dbReference type="ARBA" id="ARBA00023163"/>
    </source>
</evidence>
<keyword evidence="12" id="KW-1185">Reference proteome</keyword>
<evidence type="ECO:0000313" key="12">
    <source>
        <dbReference type="Proteomes" id="UP001293593"/>
    </source>
</evidence>
<dbReference type="SUPFAM" id="SSF46689">
    <property type="entry name" value="Homeodomain-like"/>
    <property type="match status" value="1"/>
</dbReference>
<feature type="region of interest" description="Disordered" evidence="9">
    <location>
        <begin position="360"/>
        <end position="383"/>
    </location>
</feature>
<feature type="region of interest" description="Disordered" evidence="9">
    <location>
        <begin position="592"/>
        <end position="617"/>
    </location>
</feature>
<keyword evidence="7 8" id="KW-0539">Nucleus</keyword>
<dbReference type="Gene3D" id="1.10.10.60">
    <property type="entry name" value="Homeodomain-like"/>
    <property type="match status" value="1"/>
</dbReference>
<feature type="compositionally biased region" description="Polar residues" evidence="9">
    <location>
        <begin position="214"/>
        <end position="226"/>
    </location>
</feature>
<feature type="compositionally biased region" description="Basic and acidic residues" evidence="9">
    <location>
        <begin position="227"/>
        <end position="238"/>
    </location>
</feature>
<name>A0AAE1IQY2_9FABA</name>
<dbReference type="Pfam" id="PF07526">
    <property type="entry name" value="POX"/>
    <property type="match status" value="1"/>
</dbReference>